<protein>
    <submittedName>
        <fullName evidence="1">Uncharacterized protein</fullName>
    </submittedName>
</protein>
<name>A0ABS8UVE7_DATST</name>
<gene>
    <name evidence="1" type="ORF">HAX54_023008</name>
</gene>
<feature type="non-terminal residue" evidence="1">
    <location>
        <position position="1"/>
    </location>
</feature>
<evidence type="ECO:0000313" key="2">
    <source>
        <dbReference type="Proteomes" id="UP000823775"/>
    </source>
</evidence>
<reference evidence="1 2" key="1">
    <citation type="journal article" date="2021" name="BMC Genomics">
        <title>Datura genome reveals duplications of psychoactive alkaloid biosynthetic genes and high mutation rate following tissue culture.</title>
        <authorList>
            <person name="Rajewski A."/>
            <person name="Carter-House D."/>
            <person name="Stajich J."/>
            <person name="Litt A."/>
        </authorList>
    </citation>
    <scope>NUCLEOTIDE SEQUENCE [LARGE SCALE GENOMIC DNA]</scope>
    <source>
        <strain evidence="1">AR-01</strain>
    </source>
</reference>
<comment type="caution">
    <text evidence="1">The sequence shown here is derived from an EMBL/GenBank/DDBJ whole genome shotgun (WGS) entry which is preliminary data.</text>
</comment>
<accession>A0ABS8UVE7</accession>
<dbReference type="Proteomes" id="UP000823775">
    <property type="component" value="Unassembled WGS sequence"/>
</dbReference>
<dbReference type="EMBL" id="JACEIK010002785">
    <property type="protein sequence ID" value="MCD9638848.1"/>
    <property type="molecule type" value="Genomic_DNA"/>
</dbReference>
<feature type="non-terminal residue" evidence="1">
    <location>
        <position position="115"/>
    </location>
</feature>
<proteinExistence type="predicted"/>
<organism evidence="1 2">
    <name type="scientific">Datura stramonium</name>
    <name type="common">Jimsonweed</name>
    <name type="synonym">Common thornapple</name>
    <dbReference type="NCBI Taxonomy" id="4076"/>
    <lineage>
        <taxon>Eukaryota</taxon>
        <taxon>Viridiplantae</taxon>
        <taxon>Streptophyta</taxon>
        <taxon>Embryophyta</taxon>
        <taxon>Tracheophyta</taxon>
        <taxon>Spermatophyta</taxon>
        <taxon>Magnoliopsida</taxon>
        <taxon>eudicotyledons</taxon>
        <taxon>Gunneridae</taxon>
        <taxon>Pentapetalae</taxon>
        <taxon>asterids</taxon>
        <taxon>lamiids</taxon>
        <taxon>Solanales</taxon>
        <taxon>Solanaceae</taxon>
        <taxon>Solanoideae</taxon>
        <taxon>Datureae</taxon>
        <taxon>Datura</taxon>
    </lineage>
</organism>
<evidence type="ECO:0000313" key="1">
    <source>
        <dbReference type="EMBL" id="MCD9638848.1"/>
    </source>
</evidence>
<sequence length="115" mass="13251">LRRAGKRGRPRKIESSFSAPKEGPIRIFGVKAVEPHGLNWFNTQKEAQYALENWIDEGHLELEFLAIQEKIRELGAGYIFNEPERCNLTFGEGILHKLGYLIRREYKGHDERTGG</sequence>
<keyword evidence="2" id="KW-1185">Reference proteome</keyword>